<proteinExistence type="predicted"/>
<evidence type="ECO:0000313" key="4">
    <source>
        <dbReference type="Proteomes" id="UP000821853"/>
    </source>
</evidence>
<keyword evidence="4" id="KW-1185">Reference proteome</keyword>
<feature type="compositionally biased region" description="Polar residues" evidence="2">
    <location>
        <begin position="260"/>
        <end position="284"/>
    </location>
</feature>
<accession>A0A9J6GVX3</accession>
<reference evidence="3 4" key="1">
    <citation type="journal article" date="2020" name="Cell">
        <title>Large-Scale Comparative Analyses of Tick Genomes Elucidate Their Genetic Diversity and Vector Capacities.</title>
        <authorList>
            <consortium name="Tick Genome and Microbiome Consortium (TIGMIC)"/>
            <person name="Jia N."/>
            <person name="Wang J."/>
            <person name="Shi W."/>
            <person name="Du L."/>
            <person name="Sun Y."/>
            <person name="Zhan W."/>
            <person name="Jiang J.F."/>
            <person name="Wang Q."/>
            <person name="Zhang B."/>
            <person name="Ji P."/>
            <person name="Bell-Sakyi L."/>
            <person name="Cui X.M."/>
            <person name="Yuan T.T."/>
            <person name="Jiang B.G."/>
            <person name="Yang W.F."/>
            <person name="Lam T.T."/>
            <person name="Chang Q.C."/>
            <person name="Ding S.J."/>
            <person name="Wang X.J."/>
            <person name="Zhu J.G."/>
            <person name="Ruan X.D."/>
            <person name="Zhao L."/>
            <person name="Wei J.T."/>
            <person name="Ye R.Z."/>
            <person name="Que T.C."/>
            <person name="Du C.H."/>
            <person name="Zhou Y.H."/>
            <person name="Cheng J.X."/>
            <person name="Dai P.F."/>
            <person name="Guo W.B."/>
            <person name="Han X.H."/>
            <person name="Huang E.J."/>
            <person name="Li L.F."/>
            <person name="Wei W."/>
            <person name="Gao Y.C."/>
            <person name="Liu J.Z."/>
            <person name="Shao H.Z."/>
            <person name="Wang X."/>
            <person name="Wang C.C."/>
            <person name="Yang T.C."/>
            <person name="Huo Q.B."/>
            <person name="Li W."/>
            <person name="Chen H.Y."/>
            <person name="Chen S.E."/>
            <person name="Zhou L.G."/>
            <person name="Ni X.B."/>
            <person name="Tian J.H."/>
            <person name="Sheng Y."/>
            <person name="Liu T."/>
            <person name="Pan Y.S."/>
            <person name="Xia L.Y."/>
            <person name="Li J."/>
            <person name="Zhao F."/>
            <person name="Cao W.C."/>
        </authorList>
    </citation>
    <scope>NUCLEOTIDE SEQUENCE [LARGE SCALE GENOMIC DNA]</scope>
    <source>
        <strain evidence="3">HaeL-2018</strain>
    </source>
</reference>
<protein>
    <submittedName>
        <fullName evidence="3">Uncharacterized protein</fullName>
    </submittedName>
</protein>
<dbReference type="AlphaFoldDB" id="A0A9J6GVX3"/>
<organism evidence="3 4">
    <name type="scientific">Haemaphysalis longicornis</name>
    <name type="common">Bush tick</name>
    <dbReference type="NCBI Taxonomy" id="44386"/>
    <lineage>
        <taxon>Eukaryota</taxon>
        <taxon>Metazoa</taxon>
        <taxon>Ecdysozoa</taxon>
        <taxon>Arthropoda</taxon>
        <taxon>Chelicerata</taxon>
        <taxon>Arachnida</taxon>
        <taxon>Acari</taxon>
        <taxon>Parasitiformes</taxon>
        <taxon>Ixodida</taxon>
        <taxon>Ixodoidea</taxon>
        <taxon>Ixodidae</taxon>
        <taxon>Haemaphysalinae</taxon>
        <taxon>Haemaphysalis</taxon>
    </lineage>
</organism>
<dbReference type="Proteomes" id="UP000821853">
    <property type="component" value="Unassembled WGS sequence"/>
</dbReference>
<dbReference type="OrthoDB" id="3039988at2759"/>
<feature type="region of interest" description="Disordered" evidence="2">
    <location>
        <begin position="239"/>
        <end position="284"/>
    </location>
</feature>
<comment type="caution">
    <text evidence="3">The sequence shown here is derived from an EMBL/GenBank/DDBJ whole genome shotgun (WGS) entry which is preliminary data.</text>
</comment>
<name>A0A9J6GVX3_HAELO</name>
<sequence>MMSVLSVPGYEPMTCRRLGESGTVVITFAGKKDAFFVYIGGVERRCYLYKRTHAFCHLCHATGHRADVCPQPTTLTDAHSKRCGQQRKLGSEHDCKPTFALCNRDHVTASKECRQRFLPPLNRRKKHRGSSRGRRESRSRSTSRGPSRDGSKARSTSRSRRRTPRANRRTAEDATGVQVSWAQMLSPRAGTPPSAIPNPPKRDELAELKRLNAELLADNKQQRQENRQLQSHLFALKAEIRKGANTPPVKRQKPERPEPTASQTLNSEPTYQSATTIEVPLSQENTEIAETGKQMMVMLKQITQRLDKLGVQGQTTVPGHSRRHLKPYSRPSHLAEDGTSQDGNSQE</sequence>
<dbReference type="VEuPathDB" id="VectorBase:HLOH_051131"/>
<keyword evidence="1" id="KW-0175">Coiled coil</keyword>
<gene>
    <name evidence="3" type="ORF">HPB48_009950</name>
</gene>
<feature type="region of interest" description="Disordered" evidence="2">
    <location>
        <begin position="310"/>
        <end position="347"/>
    </location>
</feature>
<evidence type="ECO:0000256" key="1">
    <source>
        <dbReference type="SAM" id="Coils"/>
    </source>
</evidence>
<feature type="compositionally biased region" description="Polar residues" evidence="2">
    <location>
        <begin position="338"/>
        <end position="347"/>
    </location>
</feature>
<feature type="coiled-coil region" evidence="1">
    <location>
        <begin position="205"/>
        <end position="239"/>
    </location>
</feature>
<feature type="compositionally biased region" description="Basic residues" evidence="2">
    <location>
        <begin position="122"/>
        <end position="132"/>
    </location>
</feature>
<feature type="compositionally biased region" description="Basic residues" evidence="2">
    <location>
        <begin position="155"/>
        <end position="168"/>
    </location>
</feature>
<evidence type="ECO:0000313" key="3">
    <source>
        <dbReference type="EMBL" id="KAH9378583.1"/>
    </source>
</evidence>
<evidence type="ECO:0000256" key="2">
    <source>
        <dbReference type="SAM" id="MobiDB-lite"/>
    </source>
</evidence>
<feature type="region of interest" description="Disordered" evidence="2">
    <location>
        <begin position="113"/>
        <end position="201"/>
    </location>
</feature>
<dbReference type="EMBL" id="JABSTR010000009">
    <property type="protein sequence ID" value="KAH9378583.1"/>
    <property type="molecule type" value="Genomic_DNA"/>
</dbReference>